<sequence>MRVLVIAESSERADIVRRGLLLAGHETANVAAPDGPLPSAMEQARPDAIVLETHSPKIDLLDRIIDAMGEKPLPLVIFSEDPSEQTISQAVRAGAAAYVVDGLNAARVPAIFQVALARFELMTDLRSELSVAQQKLTERKFVERAKGLLMKARNLSEDEAYHTLRRMAMERNRRMGDVAKSVLEMADLLN</sequence>
<organism evidence="4 5">
    <name type="scientific">Povalibacter uvarum</name>
    <dbReference type="NCBI Taxonomy" id="732238"/>
    <lineage>
        <taxon>Bacteria</taxon>
        <taxon>Pseudomonadati</taxon>
        <taxon>Pseudomonadota</taxon>
        <taxon>Gammaproteobacteria</taxon>
        <taxon>Steroidobacterales</taxon>
        <taxon>Steroidobacteraceae</taxon>
        <taxon>Povalibacter</taxon>
    </lineage>
</organism>
<proteinExistence type="predicted"/>
<feature type="domain" description="Response regulatory" evidence="2">
    <location>
        <begin position="2"/>
        <end position="116"/>
    </location>
</feature>
<dbReference type="InterPro" id="IPR036388">
    <property type="entry name" value="WH-like_DNA-bd_sf"/>
</dbReference>
<evidence type="ECO:0000313" key="5">
    <source>
        <dbReference type="Proteomes" id="UP000588068"/>
    </source>
</evidence>
<protein>
    <submittedName>
        <fullName evidence="4">Response regulator NasT</fullName>
    </submittedName>
</protein>
<dbReference type="PROSITE" id="PS50921">
    <property type="entry name" value="ANTAR"/>
    <property type="match status" value="1"/>
</dbReference>
<dbReference type="SUPFAM" id="SSF52172">
    <property type="entry name" value="CheY-like"/>
    <property type="match status" value="1"/>
</dbReference>
<dbReference type="InterPro" id="IPR011006">
    <property type="entry name" value="CheY-like_superfamily"/>
</dbReference>
<dbReference type="Gene3D" id="1.10.10.10">
    <property type="entry name" value="Winged helix-like DNA-binding domain superfamily/Winged helix DNA-binding domain"/>
    <property type="match status" value="1"/>
</dbReference>
<dbReference type="SMART" id="SM01012">
    <property type="entry name" value="ANTAR"/>
    <property type="match status" value="1"/>
</dbReference>
<comment type="caution">
    <text evidence="1">Lacks conserved residue(s) required for the propagation of feature annotation.</text>
</comment>
<dbReference type="PIRSF" id="PIRSF036382">
    <property type="entry name" value="RR_antiterm"/>
    <property type="match status" value="1"/>
</dbReference>
<dbReference type="InterPro" id="IPR008327">
    <property type="entry name" value="Sig_transdc_resp-reg_antiterm"/>
</dbReference>
<dbReference type="PROSITE" id="PS50110">
    <property type="entry name" value="RESPONSE_REGULATORY"/>
    <property type="match status" value="1"/>
</dbReference>
<name>A0A841HQQ5_9GAMM</name>
<keyword evidence="5" id="KW-1185">Reference proteome</keyword>
<comment type="caution">
    <text evidence="4">The sequence shown here is derived from an EMBL/GenBank/DDBJ whole genome shotgun (WGS) entry which is preliminary data.</text>
</comment>
<dbReference type="Gene3D" id="3.40.50.2300">
    <property type="match status" value="1"/>
</dbReference>
<evidence type="ECO:0000313" key="4">
    <source>
        <dbReference type="EMBL" id="MBB6095083.1"/>
    </source>
</evidence>
<dbReference type="InterPro" id="IPR005561">
    <property type="entry name" value="ANTAR"/>
</dbReference>
<dbReference type="RefSeq" id="WP_184334492.1">
    <property type="nucleotide sequence ID" value="NZ_JACHHZ010000005.1"/>
</dbReference>
<dbReference type="Pfam" id="PF03861">
    <property type="entry name" value="ANTAR"/>
    <property type="match status" value="1"/>
</dbReference>
<gene>
    <name evidence="4" type="ORF">HNQ60_003973</name>
</gene>
<reference evidence="4 5" key="1">
    <citation type="submission" date="2020-08" db="EMBL/GenBank/DDBJ databases">
        <title>Genomic Encyclopedia of Type Strains, Phase IV (KMG-IV): sequencing the most valuable type-strain genomes for metagenomic binning, comparative biology and taxonomic classification.</title>
        <authorList>
            <person name="Goeker M."/>
        </authorList>
    </citation>
    <scope>NUCLEOTIDE SEQUENCE [LARGE SCALE GENOMIC DNA]</scope>
    <source>
        <strain evidence="4 5">DSM 26723</strain>
    </source>
</reference>
<dbReference type="InterPro" id="IPR001789">
    <property type="entry name" value="Sig_transdc_resp-reg_receiver"/>
</dbReference>
<evidence type="ECO:0000259" key="3">
    <source>
        <dbReference type="PROSITE" id="PS50921"/>
    </source>
</evidence>
<evidence type="ECO:0000259" key="2">
    <source>
        <dbReference type="PROSITE" id="PS50110"/>
    </source>
</evidence>
<dbReference type="EMBL" id="JACHHZ010000005">
    <property type="protein sequence ID" value="MBB6095083.1"/>
    <property type="molecule type" value="Genomic_DNA"/>
</dbReference>
<dbReference type="Proteomes" id="UP000588068">
    <property type="component" value="Unassembled WGS sequence"/>
</dbReference>
<feature type="domain" description="ANTAR" evidence="3">
    <location>
        <begin position="122"/>
        <end position="183"/>
    </location>
</feature>
<accession>A0A841HQQ5</accession>
<dbReference type="GO" id="GO:0000160">
    <property type="term" value="P:phosphorelay signal transduction system"/>
    <property type="evidence" value="ECO:0007669"/>
    <property type="project" value="InterPro"/>
</dbReference>
<evidence type="ECO:0000256" key="1">
    <source>
        <dbReference type="PROSITE-ProRule" id="PRU00169"/>
    </source>
</evidence>
<dbReference type="AlphaFoldDB" id="A0A841HQQ5"/>
<dbReference type="GO" id="GO:0003723">
    <property type="term" value="F:RNA binding"/>
    <property type="evidence" value="ECO:0007669"/>
    <property type="project" value="InterPro"/>
</dbReference>